<keyword evidence="6 7" id="KW-0472">Membrane</keyword>
<evidence type="ECO:0000256" key="1">
    <source>
        <dbReference type="ARBA" id="ARBA00004651"/>
    </source>
</evidence>
<proteinExistence type="inferred from homology"/>
<keyword evidence="5 7" id="KW-1133">Transmembrane helix</keyword>
<protein>
    <submittedName>
        <fullName evidence="8">Chromate transport protein</fullName>
    </submittedName>
</protein>
<keyword evidence="4 7" id="KW-0812">Transmembrane</keyword>
<gene>
    <name evidence="8" type="primary">srpC</name>
    <name evidence="8" type="ORF">SPSIL_010760</name>
</gene>
<evidence type="ECO:0000256" key="4">
    <source>
        <dbReference type="ARBA" id="ARBA00022692"/>
    </source>
</evidence>
<comment type="similarity">
    <text evidence="2">Belongs to the chromate ion transporter (CHR) (TC 2.A.51) family.</text>
</comment>
<dbReference type="PANTHER" id="PTHR43663">
    <property type="entry name" value="CHROMATE TRANSPORT PROTEIN-RELATED"/>
    <property type="match status" value="1"/>
</dbReference>
<dbReference type="RefSeq" id="WP_094603489.1">
    <property type="nucleotide sequence ID" value="NZ_CP155573.1"/>
</dbReference>
<keyword evidence="9" id="KW-1185">Reference proteome</keyword>
<organism evidence="8 9">
    <name type="scientific">Sporomusa silvacetica DSM 10669</name>
    <dbReference type="NCBI Taxonomy" id="1123289"/>
    <lineage>
        <taxon>Bacteria</taxon>
        <taxon>Bacillati</taxon>
        <taxon>Bacillota</taxon>
        <taxon>Negativicutes</taxon>
        <taxon>Selenomonadales</taxon>
        <taxon>Sporomusaceae</taxon>
        <taxon>Sporomusa</taxon>
    </lineage>
</organism>
<dbReference type="InterPro" id="IPR014047">
    <property type="entry name" value="Chr_Tranpt_l_chain"/>
</dbReference>
<dbReference type="EMBL" id="CP155573">
    <property type="protein sequence ID" value="XFO64967.1"/>
    <property type="molecule type" value="Genomic_DNA"/>
</dbReference>
<dbReference type="Pfam" id="PF02417">
    <property type="entry name" value="Chromate_transp"/>
    <property type="match status" value="2"/>
</dbReference>
<feature type="transmembrane region" description="Helical" evidence="7">
    <location>
        <begin position="340"/>
        <end position="361"/>
    </location>
</feature>
<dbReference type="InterPro" id="IPR003370">
    <property type="entry name" value="Chromate_transpt"/>
</dbReference>
<reference evidence="8" key="1">
    <citation type="submission" date="2024-05" db="EMBL/GenBank/DDBJ databases">
        <title>Isolation and characterization of Sporomusa carbonis sp. nov., a carboxydotrophic hydrogenogen in the genus of Sporomusa isolated from a charcoal burning pile.</title>
        <authorList>
            <person name="Boeer T."/>
            <person name="Rosenbaum F."/>
            <person name="Eysell L."/>
            <person name="Mueller V."/>
            <person name="Daniel R."/>
            <person name="Poehlein A."/>
        </authorList>
    </citation>
    <scope>NUCLEOTIDE SEQUENCE [LARGE SCALE GENOMIC DNA]</scope>
    <source>
        <strain evidence="8">DSM 10669</strain>
    </source>
</reference>
<name>A0ABZ3IGY7_9FIRM</name>
<feature type="transmembrane region" description="Helical" evidence="7">
    <location>
        <begin position="294"/>
        <end position="319"/>
    </location>
</feature>
<comment type="subcellular location">
    <subcellularLocation>
        <location evidence="1">Cell membrane</location>
        <topology evidence="1">Multi-pass membrane protein</topology>
    </subcellularLocation>
</comment>
<dbReference type="Proteomes" id="UP000216752">
    <property type="component" value="Chromosome"/>
</dbReference>
<evidence type="ECO:0000256" key="3">
    <source>
        <dbReference type="ARBA" id="ARBA00022475"/>
    </source>
</evidence>
<dbReference type="PANTHER" id="PTHR43663:SF1">
    <property type="entry name" value="CHROMATE TRANSPORTER"/>
    <property type="match status" value="1"/>
</dbReference>
<evidence type="ECO:0000313" key="9">
    <source>
        <dbReference type="Proteomes" id="UP000216752"/>
    </source>
</evidence>
<dbReference type="NCBIfam" id="TIGR00937">
    <property type="entry name" value="2A51"/>
    <property type="match status" value="1"/>
</dbReference>
<feature type="transmembrane region" description="Helical" evidence="7">
    <location>
        <begin position="23"/>
        <end position="40"/>
    </location>
</feature>
<feature type="transmembrane region" description="Helical" evidence="7">
    <location>
        <begin position="367"/>
        <end position="384"/>
    </location>
</feature>
<evidence type="ECO:0000313" key="8">
    <source>
        <dbReference type="EMBL" id="XFO64967.1"/>
    </source>
</evidence>
<dbReference type="InterPro" id="IPR052518">
    <property type="entry name" value="CHR_Transporter"/>
</dbReference>
<feature type="transmembrane region" description="Helical" evidence="7">
    <location>
        <begin position="95"/>
        <end position="116"/>
    </location>
</feature>
<evidence type="ECO:0000256" key="2">
    <source>
        <dbReference type="ARBA" id="ARBA00005262"/>
    </source>
</evidence>
<feature type="transmembrane region" description="Helical" evidence="7">
    <location>
        <begin position="60"/>
        <end position="83"/>
    </location>
</feature>
<sequence length="414" mass="44968">MDKANQVLAAEQQVDRRISLRRLFFLYVLIGLTGFGPTLATETRKRLVQNESWLKEEDFVNGLSLAQLLPGATFVNLAVYAGYKLRGMAGAVTGFAAILLMPFMLMLLLAHVYFSYHSVEAVSILFKGTTVVIVGVIANAVIELGRTTIRDGAAGMIALTAAGLMFTFKNPFAVLLAAAFAGILLYYRFFQSQSKLLAEPQHIEKNKSSYCGRRVWTLAVLGAIAAIIMQIAPLTPVFTKLWWVFFRMGAVLFGGGLAMIPVIQQEIVDYYGWLSLDEFAVGIALSQVTPGPVLIIATFIGYKVAAVGGAIAATLGIFFPSLLLVMSTAEIHQRIRNNSWVRAALQGIAASFTGMMVVMIWGLGRYALTDIPAFVVATFVFCVLRLGRLNIITAIIAGTIVYMIVKGTGLLTTI</sequence>
<feature type="transmembrane region" description="Helical" evidence="7">
    <location>
        <begin position="172"/>
        <end position="190"/>
    </location>
</feature>
<evidence type="ECO:0000256" key="5">
    <source>
        <dbReference type="ARBA" id="ARBA00022989"/>
    </source>
</evidence>
<keyword evidence="3" id="KW-1003">Cell membrane</keyword>
<accession>A0ABZ3IGY7</accession>
<feature type="transmembrane region" description="Helical" evidence="7">
    <location>
        <begin position="391"/>
        <end position="411"/>
    </location>
</feature>
<evidence type="ECO:0000256" key="7">
    <source>
        <dbReference type="SAM" id="Phobius"/>
    </source>
</evidence>
<dbReference type="PIRSF" id="PIRSF004810">
    <property type="entry name" value="ChrA"/>
    <property type="match status" value="1"/>
</dbReference>
<feature type="transmembrane region" description="Helical" evidence="7">
    <location>
        <begin position="149"/>
        <end position="166"/>
    </location>
</feature>
<feature type="transmembrane region" description="Helical" evidence="7">
    <location>
        <begin position="241"/>
        <end position="263"/>
    </location>
</feature>
<evidence type="ECO:0000256" key="6">
    <source>
        <dbReference type="ARBA" id="ARBA00023136"/>
    </source>
</evidence>
<feature type="transmembrane region" description="Helical" evidence="7">
    <location>
        <begin position="122"/>
        <end position="142"/>
    </location>
</feature>
<feature type="transmembrane region" description="Helical" evidence="7">
    <location>
        <begin position="215"/>
        <end position="235"/>
    </location>
</feature>